<keyword evidence="2" id="KW-1185">Reference proteome</keyword>
<comment type="caution">
    <text evidence="1">The sequence shown here is derived from an EMBL/GenBank/DDBJ whole genome shotgun (WGS) entry which is preliminary data.</text>
</comment>
<organism evidence="1 2">
    <name type="scientific">Auriscalpium vulgare</name>
    <dbReference type="NCBI Taxonomy" id="40419"/>
    <lineage>
        <taxon>Eukaryota</taxon>
        <taxon>Fungi</taxon>
        <taxon>Dikarya</taxon>
        <taxon>Basidiomycota</taxon>
        <taxon>Agaricomycotina</taxon>
        <taxon>Agaricomycetes</taxon>
        <taxon>Russulales</taxon>
        <taxon>Auriscalpiaceae</taxon>
        <taxon>Auriscalpium</taxon>
    </lineage>
</organism>
<accession>A0ACB8R504</accession>
<dbReference type="Proteomes" id="UP000814033">
    <property type="component" value="Unassembled WGS sequence"/>
</dbReference>
<name>A0ACB8R504_9AGAM</name>
<evidence type="ECO:0000313" key="1">
    <source>
        <dbReference type="EMBL" id="KAI0038888.1"/>
    </source>
</evidence>
<protein>
    <submittedName>
        <fullName evidence="1">Uncharacterized protein</fullName>
    </submittedName>
</protein>
<reference evidence="1" key="1">
    <citation type="submission" date="2021-02" db="EMBL/GenBank/DDBJ databases">
        <authorList>
            <consortium name="DOE Joint Genome Institute"/>
            <person name="Ahrendt S."/>
            <person name="Looney B.P."/>
            <person name="Miyauchi S."/>
            <person name="Morin E."/>
            <person name="Drula E."/>
            <person name="Courty P.E."/>
            <person name="Chicoki N."/>
            <person name="Fauchery L."/>
            <person name="Kohler A."/>
            <person name="Kuo A."/>
            <person name="Labutti K."/>
            <person name="Pangilinan J."/>
            <person name="Lipzen A."/>
            <person name="Riley R."/>
            <person name="Andreopoulos W."/>
            <person name="He G."/>
            <person name="Johnson J."/>
            <person name="Barry K.W."/>
            <person name="Grigoriev I.V."/>
            <person name="Nagy L."/>
            <person name="Hibbett D."/>
            <person name="Henrissat B."/>
            <person name="Matheny P.B."/>
            <person name="Labbe J."/>
            <person name="Martin F."/>
        </authorList>
    </citation>
    <scope>NUCLEOTIDE SEQUENCE</scope>
    <source>
        <strain evidence="1">FP105234-sp</strain>
    </source>
</reference>
<sequence>MNNNNDNHNDSDSENDSDTNGDEEEEEEEEDSSDDDDYELDLDDIDSSDDDYGAKKRKKGTKRKTKPIYKFLYDHPQWKTHCIKVYSDDKAHVPCLVGGTLPRKDHGNTEDYYLTMLALFSPWRSGADLKAPNVSWEDAFASHSFSSRHQQIISFCNIKYECNDARHDFAAKRKKELAENPVHPIFGYNTYDLDTQNNEELVGTDLGIPDLVSHLESQWDEIGPQTANKMAQMVQIENVLEASGWMKPTDVGSVDPEALPEFIDGNSNSASGWKNVL</sequence>
<reference evidence="1" key="2">
    <citation type="journal article" date="2022" name="New Phytol.">
        <title>Evolutionary transition to the ectomycorrhizal habit in the genomes of a hyperdiverse lineage of mushroom-forming fungi.</title>
        <authorList>
            <person name="Looney B."/>
            <person name="Miyauchi S."/>
            <person name="Morin E."/>
            <person name="Drula E."/>
            <person name="Courty P.E."/>
            <person name="Kohler A."/>
            <person name="Kuo A."/>
            <person name="LaButti K."/>
            <person name="Pangilinan J."/>
            <person name="Lipzen A."/>
            <person name="Riley R."/>
            <person name="Andreopoulos W."/>
            <person name="He G."/>
            <person name="Johnson J."/>
            <person name="Nolan M."/>
            <person name="Tritt A."/>
            <person name="Barry K.W."/>
            <person name="Grigoriev I.V."/>
            <person name="Nagy L.G."/>
            <person name="Hibbett D."/>
            <person name="Henrissat B."/>
            <person name="Matheny P.B."/>
            <person name="Labbe J."/>
            <person name="Martin F.M."/>
        </authorList>
    </citation>
    <scope>NUCLEOTIDE SEQUENCE</scope>
    <source>
        <strain evidence="1">FP105234-sp</strain>
    </source>
</reference>
<gene>
    <name evidence="1" type="ORF">FA95DRAFT_1504927</name>
</gene>
<evidence type="ECO:0000313" key="2">
    <source>
        <dbReference type="Proteomes" id="UP000814033"/>
    </source>
</evidence>
<dbReference type="EMBL" id="MU276393">
    <property type="protein sequence ID" value="KAI0038888.1"/>
    <property type="molecule type" value="Genomic_DNA"/>
</dbReference>
<feature type="non-terminal residue" evidence="1">
    <location>
        <position position="277"/>
    </location>
</feature>
<proteinExistence type="predicted"/>